<name>A0ABT9IWX3_9BACL</name>
<proteinExistence type="inferred from homology"/>
<organism evidence="3 4">
    <name type="scientific">Chengkuizengella axinellae</name>
    <dbReference type="NCBI Taxonomy" id="3064388"/>
    <lineage>
        <taxon>Bacteria</taxon>
        <taxon>Bacillati</taxon>
        <taxon>Bacillota</taxon>
        <taxon>Bacilli</taxon>
        <taxon>Bacillales</taxon>
        <taxon>Paenibacillaceae</taxon>
        <taxon>Chengkuizengella</taxon>
    </lineage>
</organism>
<dbReference type="EMBL" id="JAVAMP010000002">
    <property type="protein sequence ID" value="MDP5273602.1"/>
    <property type="molecule type" value="Genomic_DNA"/>
</dbReference>
<evidence type="ECO:0000256" key="1">
    <source>
        <dbReference type="ARBA" id="ARBA00005721"/>
    </source>
</evidence>
<evidence type="ECO:0000313" key="3">
    <source>
        <dbReference type="EMBL" id="MDP5273602.1"/>
    </source>
</evidence>
<evidence type="ECO:0000313" key="4">
    <source>
        <dbReference type="Proteomes" id="UP001231941"/>
    </source>
</evidence>
<feature type="transmembrane region" description="Helical" evidence="2">
    <location>
        <begin position="49"/>
        <end position="70"/>
    </location>
</feature>
<evidence type="ECO:0000256" key="2">
    <source>
        <dbReference type="SAM" id="Phobius"/>
    </source>
</evidence>
<protein>
    <submittedName>
        <fullName evidence="3">Alkaline shock response membrane anchor protein AmaP</fullName>
    </submittedName>
</protein>
<comment type="caution">
    <text evidence="3">The sequence shown here is derived from an EMBL/GenBank/DDBJ whole genome shotgun (WGS) entry which is preliminary data.</text>
</comment>
<dbReference type="InterPro" id="IPR005531">
    <property type="entry name" value="Asp23"/>
</dbReference>
<accession>A0ABT9IWX3</accession>
<keyword evidence="2" id="KW-0472">Membrane</keyword>
<gene>
    <name evidence="3" type="primary">amaP</name>
    <name evidence="3" type="ORF">Q5Y73_05770</name>
</gene>
<reference evidence="3 4" key="1">
    <citation type="submission" date="2023-08" db="EMBL/GenBank/DDBJ databases">
        <authorList>
            <person name="Park J.-S."/>
        </authorList>
    </citation>
    <scope>NUCLEOTIDE SEQUENCE [LARGE SCALE GENOMIC DNA]</scope>
    <source>
        <strain evidence="3 4">2205SS18-9</strain>
    </source>
</reference>
<sequence length="182" mass="20456">MMKIMDRLLLFLHSILVTIISLFVLVQVFQQYGNYQIIQIPFDNETEQYILITSAIVLVLISVRLLYIALRSNRSSTPSIDQRNDYGDIKISMETIEQVSLKAAARVKGTKDIKAKISTNQSGIEVKVKTHVDGESSIPKLTEEIQQNVHDHVEDVTGIPVSNVSVLVVSIIQSNTFKSRVE</sequence>
<keyword evidence="4" id="KW-1185">Reference proteome</keyword>
<feature type="transmembrane region" description="Helical" evidence="2">
    <location>
        <begin position="7"/>
        <end position="29"/>
    </location>
</feature>
<comment type="similarity">
    <text evidence="1">Belongs to the asp23 family.</text>
</comment>
<keyword evidence="2" id="KW-1133">Transmembrane helix</keyword>
<dbReference type="NCBIfam" id="NF033218">
    <property type="entry name" value="anchor_AmaP"/>
    <property type="match status" value="1"/>
</dbReference>
<dbReference type="Proteomes" id="UP001231941">
    <property type="component" value="Unassembled WGS sequence"/>
</dbReference>
<dbReference type="Pfam" id="PF03780">
    <property type="entry name" value="Asp23"/>
    <property type="match status" value="1"/>
</dbReference>
<keyword evidence="2" id="KW-0812">Transmembrane</keyword>